<dbReference type="RefSeq" id="WP_076964284.1">
    <property type="nucleotide sequence ID" value="NZ_JAEKCZ010000048.1"/>
</dbReference>
<dbReference type="GO" id="GO:0003677">
    <property type="term" value="F:DNA binding"/>
    <property type="evidence" value="ECO:0007669"/>
    <property type="project" value="InterPro"/>
</dbReference>
<dbReference type="CDD" id="cd00093">
    <property type="entry name" value="HTH_XRE"/>
    <property type="match status" value="1"/>
</dbReference>
<evidence type="ECO:0000313" key="2">
    <source>
        <dbReference type="EMBL" id="MBJ2260057.1"/>
    </source>
</evidence>
<dbReference type="InterPro" id="IPR001387">
    <property type="entry name" value="Cro/C1-type_HTH"/>
</dbReference>
<dbReference type="Pfam" id="PF01381">
    <property type="entry name" value="HTH_3"/>
    <property type="match status" value="1"/>
</dbReference>
<dbReference type="EMBL" id="JAEKCZ010000048">
    <property type="protein sequence ID" value="MBJ2260057.1"/>
    <property type="molecule type" value="Genomic_DNA"/>
</dbReference>
<gene>
    <name evidence="2" type="ORF">JFT45_26565</name>
</gene>
<name>A0A8I1KCX9_9PSED</name>
<comment type="caution">
    <text evidence="2">The sequence shown here is derived from an EMBL/GenBank/DDBJ whole genome shotgun (WGS) entry which is preliminary data.</text>
</comment>
<evidence type="ECO:0000259" key="1">
    <source>
        <dbReference type="PROSITE" id="PS50943"/>
    </source>
</evidence>
<dbReference type="Proteomes" id="UP000658390">
    <property type="component" value="Unassembled WGS sequence"/>
</dbReference>
<dbReference type="SMART" id="SM00530">
    <property type="entry name" value="HTH_XRE"/>
    <property type="match status" value="1"/>
</dbReference>
<feature type="domain" description="HTH cro/C1-type" evidence="1">
    <location>
        <begin position="11"/>
        <end position="62"/>
    </location>
</feature>
<dbReference type="AlphaFoldDB" id="A0A8I1KCX9"/>
<evidence type="ECO:0000313" key="3">
    <source>
        <dbReference type="Proteomes" id="UP000658390"/>
    </source>
</evidence>
<protein>
    <submittedName>
        <fullName evidence="2">Helix-turn-helix transcriptional regulator</fullName>
    </submittedName>
</protein>
<sequence>MELSKALGQALKESRISKGLSQEQVGASQSYVSDIERGLKTLSLEKLDEFASGIGVHPITILARCYLIKEESMKQEDVINRLRLELSLINQTKSE</sequence>
<dbReference type="Gene3D" id="1.10.260.40">
    <property type="entry name" value="lambda repressor-like DNA-binding domains"/>
    <property type="match status" value="1"/>
</dbReference>
<proteinExistence type="predicted"/>
<dbReference type="PROSITE" id="PS50943">
    <property type="entry name" value="HTH_CROC1"/>
    <property type="match status" value="1"/>
</dbReference>
<reference evidence="2" key="1">
    <citation type="submission" date="2020-12" db="EMBL/GenBank/DDBJ databases">
        <title>Antibiotic resistance and phylogeny of Pseudomonas spp. isolated over three decades from chicken meat in the Norwegian food chain.</title>
        <authorList>
            <person name="Moen B."/>
        </authorList>
    </citation>
    <scope>NUCLEOTIDE SEQUENCE</scope>
    <source>
        <strain evidence="2">MF6762</strain>
    </source>
</reference>
<accession>A0A8I1KCX9</accession>
<dbReference type="SUPFAM" id="SSF47413">
    <property type="entry name" value="lambda repressor-like DNA-binding domains"/>
    <property type="match status" value="1"/>
</dbReference>
<dbReference type="InterPro" id="IPR010982">
    <property type="entry name" value="Lambda_DNA-bd_dom_sf"/>
</dbReference>
<organism evidence="2 3">
    <name type="scientific">Pseudomonas psychrophila</name>
    <dbReference type="NCBI Taxonomy" id="122355"/>
    <lineage>
        <taxon>Bacteria</taxon>
        <taxon>Pseudomonadati</taxon>
        <taxon>Pseudomonadota</taxon>
        <taxon>Gammaproteobacteria</taxon>
        <taxon>Pseudomonadales</taxon>
        <taxon>Pseudomonadaceae</taxon>
        <taxon>Pseudomonas</taxon>
    </lineage>
</organism>